<dbReference type="Pfam" id="PF02535">
    <property type="entry name" value="Zip"/>
    <property type="match status" value="1"/>
</dbReference>
<dbReference type="GO" id="GO:0016020">
    <property type="term" value="C:membrane"/>
    <property type="evidence" value="ECO:0007669"/>
    <property type="project" value="UniProtKB-SubCell"/>
</dbReference>
<dbReference type="InParanoid" id="A0A286U9K2"/>
<dbReference type="InterPro" id="IPR003689">
    <property type="entry name" value="ZIP"/>
</dbReference>
<feature type="transmembrane region" description="Helical" evidence="5">
    <location>
        <begin position="45"/>
        <end position="67"/>
    </location>
</feature>
<keyword evidence="2 5" id="KW-0812">Transmembrane</keyword>
<organism evidence="6 7">
    <name type="scientific">Pyrrhoderma noxium</name>
    <dbReference type="NCBI Taxonomy" id="2282107"/>
    <lineage>
        <taxon>Eukaryota</taxon>
        <taxon>Fungi</taxon>
        <taxon>Dikarya</taxon>
        <taxon>Basidiomycota</taxon>
        <taxon>Agaricomycotina</taxon>
        <taxon>Agaricomycetes</taxon>
        <taxon>Hymenochaetales</taxon>
        <taxon>Hymenochaetaceae</taxon>
        <taxon>Pyrrhoderma</taxon>
    </lineage>
</organism>
<sequence>MGIAIHNVSASGAEGHGAAEIVNLAAAVRQEATGLLGTSVELSDLVIPFVAGGFMYIGAVAVLPTLLQESKSVKQAIREFLAMAVGVGCMFLVAWNE</sequence>
<dbReference type="Proteomes" id="UP000217199">
    <property type="component" value="Unassembled WGS sequence"/>
</dbReference>
<reference evidence="6 7" key="1">
    <citation type="journal article" date="2017" name="Mol. Ecol.">
        <title>Comparative and population genomic landscape of Phellinus noxius: A hypervariable fungus causing root rot in trees.</title>
        <authorList>
            <person name="Chung C.L."/>
            <person name="Lee T.J."/>
            <person name="Akiba M."/>
            <person name="Lee H.H."/>
            <person name="Kuo T.H."/>
            <person name="Liu D."/>
            <person name="Ke H.M."/>
            <person name="Yokoi T."/>
            <person name="Roa M.B."/>
            <person name="Lu M.J."/>
            <person name="Chang Y.Y."/>
            <person name="Ann P.J."/>
            <person name="Tsai J.N."/>
            <person name="Chen C.Y."/>
            <person name="Tzean S.S."/>
            <person name="Ota Y."/>
            <person name="Hattori T."/>
            <person name="Sahashi N."/>
            <person name="Liou R.F."/>
            <person name="Kikuchi T."/>
            <person name="Tsai I.J."/>
        </authorList>
    </citation>
    <scope>NUCLEOTIDE SEQUENCE [LARGE SCALE GENOMIC DNA]</scope>
    <source>
        <strain evidence="6 7">FFPRI411160</strain>
    </source>
</reference>
<gene>
    <name evidence="6" type="ORF">PNOK_0786700</name>
</gene>
<dbReference type="PANTHER" id="PTHR16950:SF16">
    <property type="entry name" value="ZINC TRANSPORTER ZIP13"/>
    <property type="match status" value="1"/>
</dbReference>
<evidence type="ECO:0000256" key="1">
    <source>
        <dbReference type="ARBA" id="ARBA00004141"/>
    </source>
</evidence>
<dbReference type="OrthoDB" id="200954at2759"/>
<protein>
    <submittedName>
        <fullName evidence="6">ZIP-like iron-zinc transporter</fullName>
    </submittedName>
</protein>
<evidence type="ECO:0000256" key="4">
    <source>
        <dbReference type="ARBA" id="ARBA00023136"/>
    </source>
</evidence>
<dbReference type="GO" id="GO:0006882">
    <property type="term" value="P:intracellular zinc ion homeostasis"/>
    <property type="evidence" value="ECO:0007669"/>
    <property type="project" value="TreeGrafter"/>
</dbReference>
<name>A0A286U9K2_9AGAM</name>
<dbReference type="STRING" id="2282107.A0A286U9K2"/>
<dbReference type="PANTHER" id="PTHR16950">
    <property type="entry name" value="ZINC TRANSPORTER SLC39A7 HISTIDINE-RICH MEMBRANE PROTEIN KE4"/>
    <property type="match status" value="1"/>
</dbReference>
<evidence type="ECO:0000256" key="3">
    <source>
        <dbReference type="ARBA" id="ARBA00022989"/>
    </source>
</evidence>
<comment type="subcellular location">
    <subcellularLocation>
        <location evidence="1">Membrane</location>
        <topology evidence="1">Multi-pass membrane protein</topology>
    </subcellularLocation>
</comment>
<accession>A0A286U9K2</accession>
<keyword evidence="3 5" id="KW-1133">Transmembrane helix</keyword>
<dbReference type="GO" id="GO:0005385">
    <property type="term" value="F:zinc ion transmembrane transporter activity"/>
    <property type="evidence" value="ECO:0007669"/>
    <property type="project" value="TreeGrafter"/>
</dbReference>
<evidence type="ECO:0000313" key="7">
    <source>
        <dbReference type="Proteomes" id="UP000217199"/>
    </source>
</evidence>
<keyword evidence="4 5" id="KW-0472">Membrane</keyword>
<proteinExistence type="predicted"/>
<dbReference type="AlphaFoldDB" id="A0A286U9K2"/>
<keyword evidence="7" id="KW-1185">Reference proteome</keyword>
<evidence type="ECO:0000256" key="5">
    <source>
        <dbReference type="SAM" id="Phobius"/>
    </source>
</evidence>
<dbReference type="EMBL" id="NBII01000008">
    <property type="protein sequence ID" value="PAV16247.1"/>
    <property type="molecule type" value="Genomic_DNA"/>
</dbReference>
<evidence type="ECO:0000256" key="2">
    <source>
        <dbReference type="ARBA" id="ARBA00022692"/>
    </source>
</evidence>
<comment type="caution">
    <text evidence="6">The sequence shown here is derived from an EMBL/GenBank/DDBJ whole genome shotgun (WGS) entry which is preliminary data.</text>
</comment>
<evidence type="ECO:0000313" key="6">
    <source>
        <dbReference type="EMBL" id="PAV16247.1"/>
    </source>
</evidence>
<feature type="transmembrane region" description="Helical" evidence="5">
    <location>
        <begin position="79"/>
        <end position="95"/>
    </location>
</feature>